<dbReference type="EMBL" id="CP000812">
    <property type="protein sequence ID" value="ABV33968.1"/>
    <property type="molecule type" value="Genomic_DNA"/>
</dbReference>
<protein>
    <recommendedName>
        <fullName evidence="3">DUF3352 domain-containing protein</fullName>
    </recommendedName>
</protein>
<reference evidence="1 2" key="2">
    <citation type="journal article" date="2009" name="Proc. Natl. Acad. Sci. U.S.A.">
        <title>On the chimeric nature, thermophilic origin, and phylogenetic placement of the Thermotogales.</title>
        <authorList>
            <person name="Zhaxybayeva O."/>
            <person name="Swithers K.S."/>
            <person name="Lapierre P."/>
            <person name="Fournier G.P."/>
            <person name="Bickhart D.M."/>
            <person name="DeBoy R.T."/>
            <person name="Nelson K.E."/>
            <person name="Nesbo C.L."/>
            <person name="Doolittle W.F."/>
            <person name="Gogarten J.P."/>
            <person name="Noll K.M."/>
        </authorList>
    </citation>
    <scope>NUCLEOTIDE SEQUENCE [LARGE SCALE GENOMIC DNA]</scope>
    <source>
        <strain evidence="2">ATCC BAA-301 / DSM 14385 / NBRC 107922 / TMO</strain>
    </source>
</reference>
<reference evidence="1 2" key="1">
    <citation type="submission" date="2007-08" db="EMBL/GenBank/DDBJ databases">
        <title>Complete sequence of Thermotoga lettingae TMO.</title>
        <authorList>
            <consortium name="US DOE Joint Genome Institute"/>
            <person name="Copeland A."/>
            <person name="Lucas S."/>
            <person name="Lapidus A."/>
            <person name="Barry K."/>
            <person name="Glavina del Rio T."/>
            <person name="Dalin E."/>
            <person name="Tice H."/>
            <person name="Pitluck S."/>
            <person name="Foster B."/>
            <person name="Bruce D."/>
            <person name="Schmutz J."/>
            <person name="Larimer F."/>
            <person name="Land M."/>
            <person name="Hauser L."/>
            <person name="Kyrpides N."/>
            <person name="Mikhailova N."/>
            <person name="Nelson K."/>
            <person name="Gogarten J.P."/>
            <person name="Noll K."/>
            <person name="Richardson P."/>
        </authorList>
    </citation>
    <scope>NUCLEOTIDE SEQUENCE [LARGE SCALE GENOMIC DNA]</scope>
    <source>
        <strain evidence="2">ATCC BAA-301 / DSM 14385 / NBRC 107922 / TMO</strain>
    </source>
</reference>
<dbReference type="RefSeq" id="WP_012003444.1">
    <property type="nucleotide sequence ID" value="NC_009828.1"/>
</dbReference>
<gene>
    <name evidence="1" type="ordered locus">Tlet_1412</name>
</gene>
<dbReference type="Proteomes" id="UP000002016">
    <property type="component" value="Chromosome"/>
</dbReference>
<evidence type="ECO:0008006" key="3">
    <source>
        <dbReference type="Google" id="ProtNLM"/>
    </source>
</evidence>
<name>A8F734_PSELT</name>
<dbReference type="KEGG" id="tle:Tlet_1412"/>
<dbReference type="AlphaFoldDB" id="A8F734"/>
<dbReference type="eggNOG" id="ENOG5033G0R">
    <property type="taxonomic scope" value="Bacteria"/>
</dbReference>
<keyword evidence="2" id="KW-1185">Reference proteome</keyword>
<evidence type="ECO:0000313" key="2">
    <source>
        <dbReference type="Proteomes" id="UP000002016"/>
    </source>
</evidence>
<accession>A8F734</accession>
<organism evidence="1 2">
    <name type="scientific">Pseudothermotoga lettingae (strain ATCC BAA-301 / DSM 14385 / NBRC 107922 / TMO)</name>
    <name type="common">Thermotoga lettingae</name>
    <dbReference type="NCBI Taxonomy" id="416591"/>
    <lineage>
        <taxon>Bacteria</taxon>
        <taxon>Thermotogati</taxon>
        <taxon>Thermotogota</taxon>
        <taxon>Thermotogae</taxon>
        <taxon>Thermotogales</taxon>
        <taxon>Thermotogaceae</taxon>
        <taxon>Pseudothermotoga</taxon>
    </lineage>
</organism>
<dbReference type="OrthoDB" id="36676at2"/>
<sequence length="434" mass="48306" precursor="true">MKKLLFFFFIVLVASLYGITQFVPIDYEQIFIAKDNATHYSLAKNTQLVDILANSLGIEPMIQGFLASSLVQYGATAEQLTDLISKDVMIVTKKDNIAIIAGPSSNAPKLLKAVTEILGANFQAAVSGNYLLISTDKEFLEQCLKGGGTIPEEILEKFSDSSVWAVLFSPRISMQDSVFSLKGTIKVFSDKISGEYSIYPENDKARDLLKGMKSTKEFNMYTDPNLGGEIFIFANVGNFSVLSKLYQSLNLSSTYSNLFSNMETFLPEGTKTENLEGQFEELTELSDKLTGQFALSLKISNMIEAFLFSEEDQQIPNPVLYAVVGGKISIEELNQTTNGQIKVDSGIRYIDLEGIYITSESDRLKVYSTMPAQFKNEKGSLEKALSFYKSDMPFFIFVDFSPILEKLTGITVDSILLLTSSVNDKIFTVNWYLK</sequence>
<dbReference type="STRING" id="416591.Tlet_1412"/>
<evidence type="ECO:0000313" key="1">
    <source>
        <dbReference type="EMBL" id="ABV33968.1"/>
    </source>
</evidence>
<dbReference type="HOGENOM" id="CLU_645392_0_0_0"/>
<proteinExistence type="predicted"/>